<dbReference type="AlphaFoldDB" id="A0AAW1VGH6"/>
<evidence type="ECO:0000256" key="1">
    <source>
        <dbReference type="SAM" id="MobiDB-lite"/>
    </source>
</evidence>
<dbReference type="InterPro" id="IPR039306">
    <property type="entry name" value="MYOB"/>
</dbReference>
<name>A0AAW1VGH6_RUBAR</name>
<proteinExistence type="predicted"/>
<organism evidence="2 3">
    <name type="scientific">Rubus argutus</name>
    <name type="common">Southern blackberry</name>
    <dbReference type="NCBI Taxonomy" id="59490"/>
    <lineage>
        <taxon>Eukaryota</taxon>
        <taxon>Viridiplantae</taxon>
        <taxon>Streptophyta</taxon>
        <taxon>Embryophyta</taxon>
        <taxon>Tracheophyta</taxon>
        <taxon>Spermatophyta</taxon>
        <taxon>Magnoliopsida</taxon>
        <taxon>eudicotyledons</taxon>
        <taxon>Gunneridae</taxon>
        <taxon>Pentapetalae</taxon>
        <taxon>rosids</taxon>
        <taxon>fabids</taxon>
        <taxon>Rosales</taxon>
        <taxon>Rosaceae</taxon>
        <taxon>Rosoideae</taxon>
        <taxon>Rosoideae incertae sedis</taxon>
        <taxon>Rubus</taxon>
    </lineage>
</organism>
<dbReference type="PANTHER" id="PTHR31448:SF34">
    <property type="entry name" value="MYOSIN-BINDING PROTEIN 3"/>
    <property type="match status" value="1"/>
</dbReference>
<sequence>MSRTSRNSSASCSQSWDSDALSIDLNCEARDEDSGFCCRQESSNNNNPASLSSEEMSLDCVKQMSTPDGSGNWQASKSAFDLDQLKTLEDYAELVEICSKYIEENHDLSEYSTRKPDIRWISTLSRENNIGFHGEEASSTLDVSDNETEQGLTNEKQVESESIAMHMSVTSSELHDNRLAIEEQVDHVYERRQALEPEWEFLKHCISSINQGDNKGTDILPEIVQHLRDLNSEYET</sequence>
<accession>A0AAW1VGH6</accession>
<reference evidence="2 3" key="1">
    <citation type="journal article" date="2023" name="G3 (Bethesda)">
        <title>A chromosome-length genome assembly and annotation of blackberry (Rubus argutus, cv. 'Hillquist').</title>
        <authorList>
            <person name="Bruna T."/>
            <person name="Aryal R."/>
            <person name="Dudchenko O."/>
            <person name="Sargent D.J."/>
            <person name="Mead D."/>
            <person name="Buti M."/>
            <person name="Cavallini A."/>
            <person name="Hytonen T."/>
            <person name="Andres J."/>
            <person name="Pham M."/>
            <person name="Weisz D."/>
            <person name="Mascagni F."/>
            <person name="Usai G."/>
            <person name="Natali L."/>
            <person name="Bassil N."/>
            <person name="Fernandez G.E."/>
            <person name="Lomsadze A."/>
            <person name="Armour M."/>
            <person name="Olukolu B."/>
            <person name="Poorten T."/>
            <person name="Britton C."/>
            <person name="Davik J."/>
            <person name="Ashrafi H."/>
            <person name="Aiden E.L."/>
            <person name="Borodovsky M."/>
            <person name="Worthington M."/>
        </authorList>
    </citation>
    <scope>NUCLEOTIDE SEQUENCE [LARGE SCALE GENOMIC DNA]</scope>
    <source>
        <strain evidence="2">PI 553951</strain>
    </source>
</reference>
<feature type="compositionally biased region" description="Polar residues" evidence="1">
    <location>
        <begin position="137"/>
        <end position="155"/>
    </location>
</feature>
<feature type="region of interest" description="Disordered" evidence="1">
    <location>
        <begin position="135"/>
        <end position="158"/>
    </location>
</feature>
<dbReference type="GO" id="GO:0017022">
    <property type="term" value="F:myosin binding"/>
    <property type="evidence" value="ECO:0007669"/>
    <property type="project" value="InterPro"/>
</dbReference>
<protein>
    <submittedName>
        <fullName evidence="2">Uncharacterized protein</fullName>
    </submittedName>
</protein>
<dbReference type="EMBL" id="JBEDUW010000258">
    <property type="protein sequence ID" value="KAK9902378.1"/>
    <property type="molecule type" value="Genomic_DNA"/>
</dbReference>
<keyword evidence="3" id="KW-1185">Reference proteome</keyword>
<dbReference type="Proteomes" id="UP001457282">
    <property type="component" value="Unassembled WGS sequence"/>
</dbReference>
<dbReference type="PANTHER" id="PTHR31448">
    <property type="entry name" value="MYOSIN-BINDING PROTEIN 2"/>
    <property type="match status" value="1"/>
</dbReference>
<evidence type="ECO:0000313" key="2">
    <source>
        <dbReference type="EMBL" id="KAK9902378.1"/>
    </source>
</evidence>
<evidence type="ECO:0000313" key="3">
    <source>
        <dbReference type="Proteomes" id="UP001457282"/>
    </source>
</evidence>
<comment type="caution">
    <text evidence="2">The sequence shown here is derived from an EMBL/GenBank/DDBJ whole genome shotgun (WGS) entry which is preliminary data.</text>
</comment>
<gene>
    <name evidence="2" type="ORF">M0R45_001617</name>
</gene>